<dbReference type="InterPro" id="IPR001870">
    <property type="entry name" value="B30.2/SPRY"/>
</dbReference>
<dbReference type="PROSITE" id="PS50188">
    <property type="entry name" value="B302_SPRY"/>
    <property type="match status" value="1"/>
</dbReference>
<dbReference type="Proteomes" id="UP000373269">
    <property type="component" value="Chromosome"/>
</dbReference>
<proteinExistence type="predicted"/>
<keyword evidence="4" id="KW-1185">Reference proteome</keyword>
<sequence>MKNIIRNVAFDKNINASNTFSDDGLTVTVENAYKPAKANLPIDDGISYVEVKCVSTSKGNSVYMIGIANELINFESGNGNATDINQMSYYGTTGHLWNTSTGKQYGTSYTTGDTIGILINTIKNQVTFYKNGVSQGTLLFQMPSYKDIYLCITSGSSTESVTVTANFGASRFNYLPTNIPKETVSYEGYLIKKYLSLKNDEHYFSLENQTLILLPDNSTKNMILHGIEQGKEIQLDVPFDKHRYFNDKPVVNVSGKVFTHDIGVINTLNIKEFRENKSIVTTWYETKMTANNAPAPLVASANSEYVSSGSGEIYSAYLAFDSLNESENTLSLWATLANQHINSWIQLDFGENKNINCVMLTSRNLYIEQTPTSFYIEGSTDGQSWTTIGDFMKNDWSLSESAVFILKKGMYRYLKITNRSIKGATNGSFHASWADIKYGLREVK</sequence>
<dbReference type="InterPro" id="IPR003877">
    <property type="entry name" value="SPRY_dom"/>
</dbReference>
<dbReference type="PANTHER" id="PTHR10598:SF0">
    <property type="entry name" value="SET1_ASH2 HISTONE METHYLTRANSFERASE COMPLEX SUBUNIT ASH2"/>
    <property type="match status" value="1"/>
</dbReference>
<feature type="domain" description="B30.2/SPRY" evidence="2">
    <location>
        <begin position="1"/>
        <end position="172"/>
    </location>
</feature>
<dbReference type="InterPro" id="IPR008979">
    <property type="entry name" value="Galactose-bd-like_sf"/>
</dbReference>
<dbReference type="RefSeq" id="WP_369595078.1">
    <property type="nucleotide sequence ID" value="NZ_CP045835.1"/>
</dbReference>
<dbReference type="InterPro" id="IPR000421">
    <property type="entry name" value="FA58C"/>
</dbReference>
<accession>A0ABX6D7G8</accession>
<evidence type="ECO:0000313" key="3">
    <source>
        <dbReference type="EMBL" id="QGG50745.1"/>
    </source>
</evidence>
<dbReference type="PROSITE" id="PS50022">
    <property type="entry name" value="FA58C_3"/>
    <property type="match status" value="1"/>
</dbReference>
<feature type="domain" description="F5/8 type C" evidence="1">
    <location>
        <begin position="286"/>
        <end position="388"/>
    </location>
</feature>
<dbReference type="InterPro" id="IPR043136">
    <property type="entry name" value="B30.2/SPRY_sf"/>
</dbReference>
<dbReference type="Gene3D" id="2.60.120.260">
    <property type="entry name" value="Galactose-binding domain-like"/>
    <property type="match status" value="1"/>
</dbReference>
<dbReference type="SMART" id="SM00449">
    <property type="entry name" value="SPRY"/>
    <property type="match status" value="1"/>
</dbReference>
<dbReference type="Pfam" id="PF00754">
    <property type="entry name" value="F5_F8_type_C"/>
    <property type="match status" value="1"/>
</dbReference>
<dbReference type="PANTHER" id="PTHR10598">
    <property type="entry name" value="SET1/ASH2 HISTONE METHYLTRANSFERASE COMPLEX SUBUNIT ASH2"/>
    <property type="match status" value="1"/>
</dbReference>
<dbReference type="Pfam" id="PF00622">
    <property type="entry name" value="SPRY"/>
    <property type="match status" value="1"/>
</dbReference>
<evidence type="ECO:0000259" key="1">
    <source>
        <dbReference type="PROSITE" id="PS50022"/>
    </source>
</evidence>
<dbReference type="InterPro" id="IPR013320">
    <property type="entry name" value="ConA-like_dom_sf"/>
</dbReference>
<dbReference type="SUPFAM" id="SSF49899">
    <property type="entry name" value="Concanavalin A-like lectins/glucanases"/>
    <property type="match status" value="1"/>
</dbReference>
<gene>
    <name evidence="3" type="ORF">GDS87_07165</name>
</gene>
<dbReference type="InterPro" id="IPR037353">
    <property type="entry name" value="ASH2"/>
</dbReference>
<evidence type="ECO:0000259" key="2">
    <source>
        <dbReference type="PROSITE" id="PS50188"/>
    </source>
</evidence>
<reference evidence="3 4" key="1">
    <citation type="submission" date="2019-11" db="EMBL/GenBank/DDBJ databases">
        <title>Whole Genome Sequencing and Comparative Genomic Analyses of Lysinibacillus pakistanensis LZH-9, a Halotolerant Strain with Excellent COD Removal Capability.</title>
        <authorList>
            <person name="Zhou H."/>
        </authorList>
    </citation>
    <scope>NUCLEOTIDE SEQUENCE [LARGE SCALE GENOMIC DNA]</scope>
    <source>
        <strain evidence="3 4">LZH-9</strain>
    </source>
</reference>
<dbReference type="EMBL" id="CP045835">
    <property type="protein sequence ID" value="QGG50745.1"/>
    <property type="molecule type" value="Genomic_DNA"/>
</dbReference>
<dbReference type="SUPFAM" id="SSF49785">
    <property type="entry name" value="Galactose-binding domain-like"/>
    <property type="match status" value="1"/>
</dbReference>
<dbReference type="Gene3D" id="2.60.120.920">
    <property type="match status" value="1"/>
</dbReference>
<protein>
    <recommendedName>
        <fullName evidence="5">B30.2/SPRY domain-containing protein</fullName>
    </recommendedName>
</protein>
<evidence type="ECO:0008006" key="5">
    <source>
        <dbReference type="Google" id="ProtNLM"/>
    </source>
</evidence>
<evidence type="ECO:0000313" key="4">
    <source>
        <dbReference type="Proteomes" id="UP000373269"/>
    </source>
</evidence>
<organism evidence="3 4">
    <name type="scientific">Lysinibacillus pakistanensis</name>
    <dbReference type="NCBI Taxonomy" id="759811"/>
    <lineage>
        <taxon>Bacteria</taxon>
        <taxon>Bacillati</taxon>
        <taxon>Bacillota</taxon>
        <taxon>Bacilli</taxon>
        <taxon>Bacillales</taxon>
        <taxon>Bacillaceae</taxon>
        <taxon>Lysinibacillus</taxon>
    </lineage>
</organism>
<name>A0ABX6D7G8_9BACI</name>